<dbReference type="PROSITE" id="PS51832">
    <property type="entry name" value="HD_GYP"/>
    <property type="match status" value="1"/>
</dbReference>
<dbReference type="NCBIfam" id="TIGR00277">
    <property type="entry name" value="HDIG"/>
    <property type="match status" value="1"/>
</dbReference>
<comment type="caution">
    <text evidence="2">The sequence shown here is derived from an EMBL/GenBank/DDBJ whole genome shotgun (WGS) entry which is preliminary data.</text>
</comment>
<evidence type="ECO:0000313" key="2">
    <source>
        <dbReference type="EMBL" id="TDT72336.1"/>
    </source>
</evidence>
<accession>A0AA46E090</accession>
<keyword evidence="3" id="KW-1185">Reference proteome</keyword>
<protein>
    <submittedName>
        <fullName evidence="2">Nucleotidyltransferase with HDIG domain</fullName>
    </submittedName>
</protein>
<proteinExistence type="predicted"/>
<dbReference type="InterPro" id="IPR037522">
    <property type="entry name" value="HD_GYP_dom"/>
</dbReference>
<dbReference type="CDD" id="cd00077">
    <property type="entry name" value="HDc"/>
    <property type="match status" value="1"/>
</dbReference>
<gene>
    <name evidence="2" type="ORF">EV215_0136</name>
</gene>
<reference evidence="2 3" key="1">
    <citation type="submission" date="2019-03" db="EMBL/GenBank/DDBJ databases">
        <title>Genomic Encyclopedia of Type Strains, Phase IV (KMG-IV): sequencing the most valuable type-strain genomes for metagenomic binning, comparative biology and taxonomic classification.</title>
        <authorList>
            <person name="Goeker M."/>
        </authorList>
    </citation>
    <scope>NUCLEOTIDE SEQUENCE [LARGE SCALE GENOMIC DNA]</scope>
    <source>
        <strain evidence="2 3">DSM 100055</strain>
    </source>
</reference>
<organism evidence="2 3">
    <name type="scientific">Hypnocyclicus thermotrophus</name>
    <dbReference type="NCBI Taxonomy" id="1627895"/>
    <lineage>
        <taxon>Bacteria</taxon>
        <taxon>Fusobacteriati</taxon>
        <taxon>Fusobacteriota</taxon>
        <taxon>Fusobacteriia</taxon>
        <taxon>Fusobacteriales</taxon>
        <taxon>Fusobacteriaceae</taxon>
        <taxon>Hypnocyclicus</taxon>
    </lineage>
</organism>
<dbReference type="RefSeq" id="WP_134111901.1">
    <property type="nucleotide sequence ID" value="NZ_SOBG01000001.1"/>
</dbReference>
<evidence type="ECO:0000259" key="1">
    <source>
        <dbReference type="PROSITE" id="PS51832"/>
    </source>
</evidence>
<dbReference type="InterPro" id="IPR003607">
    <property type="entry name" value="HD/PDEase_dom"/>
</dbReference>
<dbReference type="Gene3D" id="1.10.3210.10">
    <property type="entry name" value="Hypothetical protein af1432"/>
    <property type="match status" value="1"/>
</dbReference>
<name>A0AA46E090_9FUSO</name>
<dbReference type="InterPro" id="IPR006675">
    <property type="entry name" value="HDIG_dom"/>
</dbReference>
<dbReference type="SMART" id="SM00471">
    <property type="entry name" value="HDc"/>
    <property type="match status" value="1"/>
</dbReference>
<dbReference type="EMBL" id="SOBG01000001">
    <property type="protein sequence ID" value="TDT72336.1"/>
    <property type="molecule type" value="Genomic_DNA"/>
</dbReference>
<dbReference type="Pfam" id="PF13487">
    <property type="entry name" value="HD_5"/>
    <property type="match status" value="1"/>
</dbReference>
<feature type="domain" description="HD-GYP" evidence="1">
    <location>
        <begin position="131"/>
        <end position="327"/>
    </location>
</feature>
<dbReference type="SUPFAM" id="SSF109604">
    <property type="entry name" value="HD-domain/PDEase-like"/>
    <property type="match status" value="1"/>
</dbReference>
<sequence length="378" mass="43613">MKKVKVNELKPNMILAETILGKGGRILLSTGIKLNEALINKIKETGKKSIYIEEDKHEIKMEGIAESNGEKIHFGSQVDIEEHLNIELMQKVEDDFEEVANTVKNGILNLNLSEEEIVKNTGDVTEFIKNNFNSNYAYIFRSIMTIRDVDEYLYRHSVNVAVLSFLLAKWLGYNDEKLNKILYAGLLHDIGKLKVDQNVLNKPGKLTAEEFEIVKKHALYTYKILEDFRSLDKEILYGATFHHEKLDGSGYPFGLKDNKIPEFARIIAIADIFDAMTSNRVYHNKKSPFLVLEMFSTNSFGKLDPRIVYIFLQRFVEYYIGSEVILNNGKKAKIVRINFTEITKPLLLDENGDFIDMSKERDVKIDDFYVKELENFDK</sequence>
<dbReference type="PANTHER" id="PTHR43155">
    <property type="entry name" value="CYCLIC DI-GMP PHOSPHODIESTERASE PA4108-RELATED"/>
    <property type="match status" value="1"/>
</dbReference>
<evidence type="ECO:0000313" key="3">
    <source>
        <dbReference type="Proteomes" id="UP000294678"/>
    </source>
</evidence>
<dbReference type="AlphaFoldDB" id="A0AA46E090"/>
<dbReference type="Proteomes" id="UP000294678">
    <property type="component" value="Unassembled WGS sequence"/>
</dbReference>